<dbReference type="Gene3D" id="3.10.310.30">
    <property type="match status" value="1"/>
</dbReference>
<dbReference type="RefSeq" id="WP_202765892.1">
    <property type="nucleotide sequence ID" value="NZ_JAESWA010000010.1"/>
</dbReference>
<evidence type="ECO:0000256" key="1">
    <source>
        <dbReference type="PIRNR" id="PIRNR026583"/>
    </source>
</evidence>
<dbReference type="PIRSF" id="PIRSF026583">
    <property type="entry name" value="YybT"/>
    <property type="match status" value="1"/>
</dbReference>
<comment type="function">
    <text evidence="1">Has phosphodiesterase (PDE) activity against cyclic-di-AMP (c-di-AMP).</text>
</comment>
<keyword evidence="3" id="KW-0812">Transmembrane</keyword>
<dbReference type="Proteomes" id="UP000623681">
    <property type="component" value="Unassembled WGS sequence"/>
</dbReference>
<evidence type="ECO:0000259" key="4">
    <source>
        <dbReference type="Pfam" id="PF01368"/>
    </source>
</evidence>
<dbReference type="GO" id="GO:0005886">
    <property type="term" value="C:plasma membrane"/>
    <property type="evidence" value="ECO:0007669"/>
    <property type="project" value="UniProtKB-SubCell"/>
</dbReference>
<dbReference type="EC" id="3.1.4.-" evidence="1"/>
<feature type="binding site" evidence="2">
    <location>
        <position position="350"/>
    </location>
    <ligand>
        <name>Mn(2+)</name>
        <dbReference type="ChEBI" id="CHEBI:29035"/>
        <label>1</label>
    </ligand>
</feature>
<dbReference type="Pfam" id="PF02272">
    <property type="entry name" value="DHHA1"/>
    <property type="match status" value="1"/>
</dbReference>
<dbReference type="Gene3D" id="3.30.450.20">
    <property type="entry name" value="PAS domain"/>
    <property type="match status" value="1"/>
</dbReference>
<comment type="caution">
    <text evidence="6">The sequence shown here is derived from an EMBL/GenBank/DDBJ whole genome shotgun (WGS) entry which is preliminary data.</text>
</comment>
<reference evidence="6" key="1">
    <citation type="submission" date="2021-01" db="EMBL/GenBank/DDBJ databases">
        <title>Genome public.</title>
        <authorList>
            <person name="Liu C."/>
            <person name="Sun Q."/>
        </authorList>
    </citation>
    <scope>NUCLEOTIDE SEQUENCE</scope>
    <source>
        <strain evidence="6">YIM B02565</strain>
    </source>
</reference>
<dbReference type="FunFam" id="3.90.1640.10:FF:000002">
    <property type="entry name" value="Cyclic-di-AMP phosphodiesterase"/>
    <property type="match status" value="1"/>
</dbReference>
<gene>
    <name evidence="6" type="ORF">JK634_01625</name>
</gene>
<feature type="binding site" evidence="2">
    <location>
        <position position="352"/>
    </location>
    <ligand>
        <name>Mn(2+)</name>
        <dbReference type="ChEBI" id="CHEBI:29035"/>
        <label>2</label>
    </ligand>
</feature>
<feature type="binding site" evidence="2">
    <location>
        <position position="419"/>
    </location>
    <ligand>
        <name>Mn(2+)</name>
        <dbReference type="ChEBI" id="CHEBI:29035"/>
        <label>1</label>
    </ligand>
</feature>
<dbReference type="GO" id="GO:0046872">
    <property type="term" value="F:metal ion binding"/>
    <property type="evidence" value="ECO:0007669"/>
    <property type="project" value="UniProtKB-KW"/>
</dbReference>
<dbReference type="Pfam" id="PF24898">
    <property type="entry name" value="GGDEF_GdpP"/>
    <property type="match status" value="1"/>
</dbReference>
<comment type="similarity">
    <text evidence="1">Belongs to the GdpP/PdeA phosphodiesterase family.</text>
</comment>
<dbReference type="PANTHER" id="PTHR47618:SF2">
    <property type="entry name" value="CYCLIC-DI-AMP PHOSPHODIESTERASE GDPP"/>
    <property type="match status" value="1"/>
</dbReference>
<keyword evidence="2" id="KW-0464">Manganese</keyword>
<dbReference type="InterPro" id="IPR001667">
    <property type="entry name" value="DDH_dom"/>
</dbReference>
<organism evidence="6 7">
    <name type="scientific">Clostridium paridis</name>
    <dbReference type="NCBI Taxonomy" id="2803863"/>
    <lineage>
        <taxon>Bacteria</taxon>
        <taxon>Bacillati</taxon>
        <taxon>Bacillota</taxon>
        <taxon>Clostridia</taxon>
        <taxon>Eubacteriales</taxon>
        <taxon>Clostridiaceae</taxon>
        <taxon>Clostridium</taxon>
    </lineage>
</organism>
<keyword evidence="1" id="KW-0378">Hydrolase</keyword>
<dbReference type="InterPro" id="IPR014528">
    <property type="entry name" value="GdpP/PdeA"/>
</dbReference>
<feature type="binding site" evidence="2">
    <location>
        <position position="443"/>
    </location>
    <ligand>
        <name>Mn(2+)</name>
        <dbReference type="ChEBI" id="CHEBI:29035"/>
        <label>2</label>
    </ligand>
</feature>
<keyword evidence="1 3" id="KW-0472">Membrane</keyword>
<dbReference type="PANTHER" id="PTHR47618">
    <property type="entry name" value="BIFUNCTIONAL OLIGORIBONUCLEASE AND PAP PHOSPHATASE NRNA"/>
    <property type="match status" value="1"/>
</dbReference>
<dbReference type="SUPFAM" id="SSF64182">
    <property type="entry name" value="DHH phosphoesterases"/>
    <property type="match status" value="1"/>
</dbReference>
<keyword evidence="2" id="KW-0479">Metal-binding</keyword>
<comment type="subcellular location">
    <subcellularLocation>
        <location evidence="1">Cell membrane</location>
    </subcellularLocation>
</comment>
<evidence type="ECO:0000256" key="3">
    <source>
        <dbReference type="SAM" id="Phobius"/>
    </source>
</evidence>
<sequence>MNNKSKNYNIVFTLVIILISIVAYVRNIIDLLLGITIMALIVAAYNFRKRLQTQERFENNVNNMATYLSNEMEENLKNMLYSIAIINNKGSILWSNKKFKDEIDLEELKDNNIVGLFRDLSLEKIIKSNIKNSQKVKFRDIIYEVYSQKIEFFQKQEAYLLYFNDITYLENGSATKDSIMLIEVDNMSDAAKSMEENNAPLLIAEVERTINNYAISQNAMIRKYDSNKYVLCIPDRLVEEQIKKKFDILDIIRDIDMGNKMDVTLSIGIGMGGRSPQENHDYAVTAKELALGRGGDQAVVKWPDKQAFFGGNTKELEKRTRVRARVVARALKDLVYESSKVYIMGHKNPDMDCFGAAFGLSSAINQIGKQCKIILGKDNRNIDFYLKEVKKDFSYDDLFINVEDALSEIKETDLVIVVDVHNINYIQTSSILNKCKRIVIIDHHRRSPDMIEGALLNYIEVYASSTSELVTEVVQYMLDKPKLKVIEAEALLAGIFIDTKNFIFKTGVRTFDAASFLRRIGADTIHIKKLFSDDLESYIIKAQTIKSAEVENNVAIAICPPEATEVVLAAQVADDLLNITGIQASFVFVRIEEDIYISARSLGDMNVQVILETLGGGGHMTMAGAKLSNTNIKAAKEKLKAAISNYLREGE</sequence>
<feature type="binding site" evidence="2">
    <location>
        <position position="498"/>
    </location>
    <ligand>
        <name>Mn(2+)</name>
        <dbReference type="ChEBI" id="CHEBI:29035"/>
        <label>2</label>
    </ligand>
</feature>
<protein>
    <recommendedName>
        <fullName evidence="1">Cyclic-di-AMP phosphodiesterase</fullName>
        <ecNumber evidence="1">3.1.4.-</ecNumber>
    </recommendedName>
</protein>
<dbReference type="InterPro" id="IPR051319">
    <property type="entry name" value="Oligoribo/pAp-PDE_c-di-AMP_PDE"/>
</dbReference>
<keyword evidence="7" id="KW-1185">Reference proteome</keyword>
<name>A0A937K394_9CLOT</name>
<dbReference type="Pfam" id="PF01368">
    <property type="entry name" value="DHH"/>
    <property type="match status" value="1"/>
</dbReference>
<dbReference type="EMBL" id="JAESWA010000010">
    <property type="protein sequence ID" value="MBL4930509.1"/>
    <property type="molecule type" value="Genomic_DNA"/>
</dbReference>
<feature type="transmembrane region" description="Helical" evidence="3">
    <location>
        <begin position="7"/>
        <end position="25"/>
    </location>
</feature>
<dbReference type="AlphaFoldDB" id="A0A937K394"/>
<feature type="binding site" evidence="2">
    <location>
        <position position="346"/>
    </location>
    <ligand>
        <name>Mn(2+)</name>
        <dbReference type="ChEBI" id="CHEBI:29035"/>
        <label>1</label>
    </ligand>
</feature>
<evidence type="ECO:0000313" key="7">
    <source>
        <dbReference type="Proteomes" id="UP000623681"/>
    </source>
</evidence>
<accession>A0A937K394</accession>
<keyword evidence="3" id="KW-1133">Transmembrane helix</keyword>
<feature type="domain" description="DHHA1" evidence="5">
    <location>
        <begin position="555"/>
        <end position="644"/>
    </location>
</feature>
<evidence type="ECO:0000313" key="6">
    <source>
        <dbReference type="EMBL" id="MBL4930509.1"/>
    </source>
</evidence>
<dbReference type="Gene3D" id="3.90.1640.10">
    <property type="entry name" value="inorganic pyrophosphatase (n-terminal core)"/>
    <property type="match status" value="1"/>
</dbReference>
<feature type="binding site" evidence="2">
    <location>
        <position position="419"/>
    </location>
    <ligand>
        <name>Mn(2+)</name>
        <dbReference type="ChEBI" id="CHEBI:29035"/>
        <label>2</label>
    </ligand>
</feature>
<dbReference type="InterPro" id="IPR038763">
    <property type="entry name" value="DHH_sf"/>
</dbReference>
<evidence type="ECO:0000256" key="2">
    <source>
        <dbReference type="PIRSR" id="PIRSR026583-50"/>
    </source>
</evidence>
<proteinExistence type="inferred from homology"/>
<dbReference type="GO" id="GO:0003676">
    <property type="term" value="F:nucleic acid binding"/>
    <property type="evidence" value="ECO:0007669"/>
    <property type="project" value="UniProtKB-UniRule"/>
</dbReference>
<comment type="catalytic activity">
    <reaction evidence="1">
        <text>3',3'-c-di-AMP + H2O = 5'-O-phosphonoadenylyl-(3'-&gt;5')-adenosine + H(+)</text>
        <dbReference type="Rhea" id="RHEA:54420"/>
        <dbReference type="ChEBI" id="CHEBI:15377"/>
        <dbReference type="ChEBI" id="CHEBI:15378"/>
        <dbReference type="ChEBI" id="CHEBI:71500"/>
        <dbReference type="ChEBI" id="CHEBI:138171"/>
    </reaction>
</comment>
<evidence type="ECO:0000259" key="5">
    <source>
        <dbReference type="Pfam" id="PF02272"/>
    </source>
</evidence>
<keyword evidence="1" id="KW-1003">Cell membrane</keyword>
<feature type="domain" description="DDH" evidence="4">
    <location>
        <begin position="340"/>
        <end position="495"/>
    </location>
</feature>
<comment type="cofactor">
    <cofactor evidence="2">
        <name>Mn(2+)</name>
        <dbReference type="ChEBI" id="CHEBI:29035"/>
    </cofactor>
    <text evidence="2">For phosphodiesterase activity, probably binds 2 Mn(2+) per subunit.</text>
</comment>
<dbReference type="GO" id="GO:0016787">
    <property type="term" value="F:hydrolase activity"/>
    <property type="evidence" value="ECO:0007669"/>
    <property type="project" value="UniProtKB-UniRule"/>
</dbReference>
<dbReference type="InterPro" id="IPR003156">
    <property type="entry name" value="DHHA1_dom"/>
</dbReference>